<name>A0A8S9QV54_BRACR</name>
<protein>
    <submittedName>
        <fullName evidence="1">Uncharacterized protein</fullName>
    </submittedName>
</protein>
<evidence type="ECO:0000313" key="1">
    <source>
        <dbReference type="EMBL" id="KAF3555567.1"/>
    </source>
</evidence>
<evidence type="ECO:0000313" key="2">
    <source>
        <dbReference type="Proteomes" id="UP000712600"/>
    </source>
</evidence>
<organism evidence="1 2">
    <name type="scientific">Brassica cretica</name>
    <name type="common">Mustard</name>
    <dbReference type="NCBI Taxonomy" id="69181"/>
    <lineage>
        <taxon>Eukaryota</taxon>
        <taxon>Viridiplantae</taxon>
        <taxon>Streptophyta</taxon>
        <taxon>Embryophyta</taxon>
        <taxon>Tracheophyta</taxon>
        <taxon>Spermatophyta</taxon>
        <taxon>Magnoliopsida</taxon>
        <taxon>eudicotyledons</taxon>
        <taxon>Gunneridae</taxon>
        <taxon>Pentapetalae</taxon>
        <taxon>rosids</taxon>
        <taxon>malvids</taxon>
        <taxon>Brassicales</taxon>
        <taxon>Brassicaceae</taxon>
        <taxon>Brassiceae</taxon>
        <taxon>Brassica</taxon>
    </lineage>
</organism>
<proteinExistence type="predicted"/>
<accession>A0A8S9QV54</accession>
<dbReference type="Proteomes" id="UP000712600">
    <property type="component" value="Unassembled WGS sequence"/>
</dbReference>
<gene>
    <name evidence="1" type="ORF">F2Q69_00016608</name>
</gene>
<comment type="caution">
    <text evidence="1">The sequence shown here is derived from an EMBL/GenBank/DDBJ whole genome shotgun (WGS) entry which is preliminary data.</text>
</comment>
<reference evidence="1" key="1">
    <citation type="submission" date="2019-12" db="EMBL/GenBank/DDBJ databases">
        <title>Genome sequencing and annotation of Brassica cretica.</title>
        <authorList>
            <person name="Studholme D.J."/>
            <person name="Sarris P."/>
        </authorList>
    </citation>
    <scope>NUCLEOTIDE SEQUENCE</scope>
    <source>
        <strain evidence="1">PFS-109/04</strain>
        <tissue evidence="1">Leaf</tissue>
    </source>
</reference>
<dbReference type="AlphaFoldDB" id="A0A8S9QV54"/>
<sequence length="68" mass="7112">MIAPSAGYKNDSSSVNVLLNIAGVDANLQSKHKGCVSMSRVSASGFTPYFFITAASENSLNGIRADET</sequence>
<dbReference type="EMBL" id="QGKX02000996">
    <property type="protein sequence ID" value="KAF3555567.1"/>
    <property type="molecule type" value="Genomic_DNA"/>
</dbReference>